<dbReference type="EMBL" id="MHOZ01000019">
    <property type="protein sequence ID" value="OGZ73714.1"/>
    <property type="molecule type" value="Genomic_DNA"/>
</dbReference>
<name>A0A1G2IG64_9BACT</name>
<dbReference type="Proteomes" id="UP000178826">
    <property type="component" value="Unassembled WGS sequence"/>
</dbReference>
<evidence type="ECO:0000313" key="2">
    <source>
        <dbReference type="Proteomes" id="UP000178826"/>
    </source>
</evidence>
<accession>A0A1G2IG64</accession>
<gene>
    <name evidence="1" type="ORF">A2998_03590</name>
</gene>
<proteinExistence type="predicted"/>
<protein>
    <submittedName>
        <fullName evidence="1">Uncharacterized protein</fullName>
    </submittedName>
</protein>
<reference evidence="1 2" key="1">
    <citation type="journal article" date="2016" name="Nat. Commun.">
        <title>Thousands of microbial genomes shed light on interconnected biogeochemical processes in an aquifer system.</title>
        <authorList>
            <person name="Anantharaman K."/>
            <person name="Brown C.T."/>
            <person name="Hug L.A."/>
            <person name="Sharon I."/>
            <person name="Castelle C.J."/>
            <person name="Probst A.J."/>
            <person name="Thomas B.C."/>
            <person name="Singh A."/>
            <person name="Wilkins M.J."/>
            <person name="Karaoz U."/>
            <person name="Brodie E.L."/>
            <person name="Williams K.H."/>
            <person name="Hubbard S.S."/>
            <person name="Banfield J.F."/>
        </authorList>
    </citation>
    <scope>NUCLEOTIDE SEQUENCE [LARGE SCALE GENOMIC DNA]</scope>
</reference>
<organism evidence="1 2">
    <name type="scientific">Candidatus Staskawiczbacteria bacterium RIFCSPLOWO2_01_FULL_37_25b</name>
    <dbReference type="NCBI Taxonomy" id="1802213"/>
    <lineage>
        <taxon>Bacteria</taxon>
        <taxon>Candidatus Staskawicziibacteriota</taxon>
    </lineage>
</organism>
<evidence type="ECO:0000313" key="1">
    <source>
        <dbReference type="EMBL" id="OGZ73714.1"/>
    </source>
</evidence>
<comment type="caution">
    <text evidence="1">The sequence shown here is derived from an EMBL/GenBank/DDBJ whole genome shotgun (WGS) entry which is preliminary data.</text>
</comment>
<dbReference type="AlphaFoldDB" id="A0A1G2IG64"/>
<sequence length="93" mass="10793">MLSWLKDKTIGSLQRWLSEKIARMYQELHTERLQRMAKRKGVVQTLTSLQTRRVGGKEFLSALAFPPPQFFVFRGAKNTVHSLLFLIFGITLQ</sequence>